<dbReference type="AlphaFoldDB" id="A0A8K0JQC6"/>
<reference evidence="2" key="1">
    <citation type="submission" date="2020-04" db="EMBL/GenBank/DDBJ databases">
        <title>Analysis of mating type loci in Filobasidium floriforme.</title>
        <authorList>
            <person name="Nowrousian M."/>
        </authorList>
    </citation>
    <scope>NUCLEOTIDE SEQUENCE</scope>
    <source>
        <strain evidence="2">CBS 6242</strain>
    </source>
</reference>
<feature type="compositionally biased region" description="Basic and acidic residues" evidence="1">
    <location>
        <begin position="220"/>
        <end position="235"/>
    </location>
</feature>
<comment type="caution">
    <text evidence="2">The sequence shown here is derived from an EMBL/GenBank/DDBJ whole genome shotgun (WGS) entry which is preliminary data.</text>
</comment>
<proteinExistence type="predicted"/>
<evidence type="ECO:0000313" key="2">
    <source>
        <dbReference type="EMBL" id="KAG7567003.1"/>
    </source>
</evidence>
<feature type="region of interest" description="Disordered" evidence="1">
    <location>
        <begin position="211"/>
        <end position="273"/>
    </location>
</feature>
<feature type="compositionally biased region" description="Low complexity" evidence="1">
    <location>
        <begin position="252"/>
        <end position="264"/>
    </location>
</feature>
<sequence length="289" mass="32343">MPKLYHVFDTGRDDIISSWKSHDEAVLAIRHMLNPDIISRDHPAPTHLNHFQEEEDKTGYWAASPQHPKIVQVRHSAEKGAAAKPTELAVPLPPLQWGVFSVDDHGIHRLHALYDNLLYANEQARRIAWKESYTYCKDFEHGCVFLEDLKRASYTGNMVKKHYGNHAPDEVNKGSSTRCFHVYMGMVDDVYSGAAFSLYVRPVVVNQAPSRKIGSKSKRREGVKQEEKGSKRVKTEAGVAESEAKVEEGAMSDVADAASDRSSSPEIAENWPKPYSCGSIVCQGGCHKR</sequence>
<gene>
    <name evidence="2" type="ORF">FFLO_01262</name>
</gene>
<dbReference type="Proteomes" id="UP000812966">
    <property type="component" value="Unassembled WGS sequence"/>
</dbReference>
<organism evidence="2 3">
    <name type="scientific">Filobasidium floriforme</name>
    <dbReference type="NCBI Taxonomy" id="5210"/>
    <lineage>
        <taxon>Eukaryota</taxon>
        <taxon>Fungi</taxon>
        <taxon>Dikarya</taxon>
        <taxon>Basidiomycota</taxon>
        <taxon>Agaricomycotina</taxon>
        <taxon>Tremellomycetes</taxon>
        <taxon>Filobasidiales</taxon>
        <taxon>Filobasidiaceae</taxon>
        <taxon>Filobasidium</taxon>
    </lineage>
</organism>
<dbReference type="EMBL" id="JABELV010000017">
    <property type="protein sequence ID" value="KAG7567003.1"/>
    <property type="molecule type" value="Genomic_DNA"/>
</dbReference>
<protein>
    <submittedName>
        <fullName evidence="2">Uncharacterized protein</fullName>
    </submittedName>
</protein>
<evidence type="ECO:0000313" key="3">
    <source>
        <dbReference type="Proteomes" id="UP000812966"/>
    </source>
</evidence>
<keyword evidence="3" id="KW-1185">Reference proteome</keyword>
<accession>A0A8K0JQC6</accession>
<name>A0A8K0JQC6_9TREE</name>
<evidence type="ECO:0000256" key="1">
    <source>
        <dbReference type="SAM" id="MobiDB-lite"/>
    </source>
</evidence>